<protein>
    <submittedName>
        <fullName evidence="2">Uncharacterized protein</fullName>
    </submittedName>
</protein>
<dbReference type="Proteomes" id="UP001501455">
    <property type="component" value="Unassembled WGS sequence"/>
</dbReference>
<comment type="caution">
    <text evidence="2">The sequence shown here is derived from an EMBL/GenBank/DDBJ whole genome shotgun (WGS) entry which is preliminary data.</text>
</comment>
<name>A0ABP6TMY4_9ACTN</name>
<reference evidence="3" key="1">
    <citation type="journal article" date="2019" name="Int. J. Syst. Evol. Microbiol.">
        <title>The Global Catalogue of Microorganisms (GCM) 10K type strain sequencing project: providing services to taxonomists for standard genome sequencing and annotation.</title>
        <authorList>
            <consortium name="The Broad Institute Genomics Platform"/>
            <consortium name="The Broad Institute Genome Sequencing Center for Infectious Disease"/>
            <person name="Wu L."/>
            <person name="Ma J."/>
        </authorList>
    </citation>
    <scope>NUCLEOTIDE SEQUENCE [LARGE SCALE GENOMIC DNA]</scope>
    <source>
        <strain evidence="3">JCM 4816</strain>
    </source>
</reference>
<evidence type="ECO:0000313" key="2">
    <source>
        <dbReference type="EMBL" id="GAA3496660.1"/>
    </source>
</evidence>
<evidence type="ECO:0000313" key="3">
    <source>
        <dbReference type="Proteomes" id="UP001501455"/>
    </source>
</evidence>
<feature type="region of interest" description="Disordered" evidence="1">
    <location>
        <begin position="77"/>
        <end position="97"/>
    </location>
</feature>
<sequence length="97" mass="10052">MEVLAGIDPMGSEEVGDGVGRRDLLGVVELHGHGKVLRGEPTLEAADRSCIRPTQLQMEEPLSESPLVVAPGLEADVADDSTHVGPSAGLGKRTAAE</sequence>
<evidence type="ECO:0000256" key="1">
    <source>
        <dbReference type="SAM" id="MobiDB-lite"/>
    </source>
</evidence>
<keyword evidence="3" id="KW-1185">Reference proteome</keyword>
<gene>
    <name evidence="2" type="ORF">GCM10019016_037610</name>
</gene>
<accession>A0ABP6TMY4</accession>
<organism evidence="2 3">
    <name type="scientific">Streptomyces prasinosporus</name>
    <dbReference type="NCBI Taxonomy" id="68256"/>
    <lineage>
        <taxon>Bacteria</taxon>
        <taxon>Bacillati</taxon>
        <taxon>Actinomycetota</taxon>
        <taxon>Actinomycetes</taxon>
        <taxon>Kitasatosporales</taxon>
        <taxon>Streptomycetaceae</taxon>
        <taxon>Streptomyces</taxon>
        <taxon>Streptomyces albogriseolus group</taxon>
    </lineage>
</organism>
<proteinExistence type="predicted"/>
<dbReference type="EMBL" id="BAAAXF010000025">
    <property type="protein sequence ID" value="GAA3496660.1"/>
    <property type="molecule type" value="Genomic_DNA"/>
</dbReference>